<dbReference type="EMBL" id="CABVMM010000010">
    <property type="protein sequence ID" value="VVV01329.1"/>
    <property type="molecule type" value="Genomic_DNA"/>
</dbReference>
<evidence type="ECO:0000313" key="1">
    <source>
        <dbReference type="EMBL" id="VVV01329.1"/>
    </source>
</evidence>
<evidence type="ECO:0000313" key="2">
    <source>
        <dbReference type="Proteomes" id="UP000356253"/>
    </source>
</evidence>
<organism evidence="1 2">
    <name type="scientific">Mesonia oceanica</name>
    <dbReference type="NCBI Taxonomy" id="2687242"/>
    <lineage>
        <taxon>Bacteria</taxon>
        <taxon>Pseudomonadati</taxon>
        <taxon>Bacteroidota</taxon>
        <taxon>Flavobacteriia</taxon>
        <taxon>Flavobacteriales</taxon>
        <taxon>Flavobacteriaceae</taxon>
        <taxon>Mesonia</taxon>
    </lineage>
</organism>
<dbReference type="Proteomes" id="UP000356253">
    <property type="component" value="Unassembled WGS sequence"/>
</dbReference>
<reference evidence="1" key="1">
    <citation type="submission" date="2019-09" db="EMBL/GenBank/DDBJ databases">
        <authorList>
            <person name="Rodrigo-Torres L."/>
            <person name="Arahal R. D."/>
            <person name="Lucena T."/>
        </authorList>
    </citation>
    <scope>NUCLEOTIDE SEQUENCE</scope>
    <source>
        <strain evidence="1">ISS653</strain>
    </source>
</reference>
<comment type="caution">
    <text evidence="1">The sequence shown here is derived from an EMBL/GenBank/DDBJ whole genome shotgun (WGS) entry which is preliminary data.</text>
</comment>
<accession>A0AC61YAB0</accession>
<proteinExistence type="predicted"/>
<name>A0AC61YAB0_9FLAO</name>
<gene>
    <name evidence="1" type="ORF">FVB9532_02619</name>
</gene>
<keyword evidence="2" id="KW-1185">Reference proteome</keyword>
<protein>
    <submittedName>
        <fullName evidence="1">Uncharacterized protein</fullName>
    </submittedName>
</protein>
<sequence length="371" mass="42351">MKLAIISHTEHYKTDNGEIVGWGPTITEINQLIENFEKIYHVAFFHEKEPPPSSIPYTSDNIEFVPLPPSGGRSIRGKLSVLTNLPRTLATVKNVLSKVDAFQFRAPVGIGVYLIPYLNRSEKIGWFKYAGNWAQEKPPLGYALQRKMLMNQSRTVTINGKWPHQPKHCLTFENPCLTLKERDEGQKIMEGKIYQPKFIFCFVGRLEDEKGVQRILDAFSTFEDSRDFVEEIHLIGDGEKRKFYENQVEANKLPVTFYGFLSRNEVFDIYKKSHFLLLPSTASEGFPKVIAEGMNFGCIPIVSDISSVGQYINADNGFVVNLTTAEKLASVLVEIQQLEEKILKAKAKQAYQVAVNFTFEHYNERIMKEIL</sequence>